<dbReference type="Pfam" id="PF00109">
    <property type="entry name" value="ketoacyl-synt"/>
    <property type="match status" value="1"/>
</dbReference>
<gene>
    <name evidence="6" type="ORF">FHU10_4564</name>
</gene>
<comment type="caution">
    <text evidence="6">The sequence shown here is derived from an EMBL/GenBank/DDBJ whole genome shotgun (WGS) entry which is preliminary data.</text>
</comment>
<reference evidence="6" key="2">
    <citation type="submission" date="2019-08" db="EMBL/GenBank/DDBJ databases">
        <title>Investigation of anaerobic lignin degradation for improved lignocellulosic biofuels.</title>
        <authorList>
            <person name="Deangelis K.PhD."/>
        </authorList>
    </citation>
    <scope>NUCLEOTIDE SEQUENCE [LARGE SCALE GENOMIC DNA]</scope>
    <source>
        <strain evidence="6">128R</strain>
    </source>
</reference>
<dbReference type="AlphaFoldDB" id="A0A559TBC3"/>
<feature type="domain" description="Ketosynthase family 3 (KS3)" evidence="5">
    <location>
        <begin position="8"/>
        <end position="421"/>
    </location>
</feature>
<evidence type="ECO:0000256" key="3">
    <source>
        <dbReference type="ARBA" id="ARBA00022679"/>
    </source>
</evidence>
<name>A0A559TBC3_SERFO</name>
<dbReference type="GO" id="GO:0004315">
    <property type="term" value="F:3-oxoacyl-[acyl-carrier-protein] synthase activity"/>
    <property type="evidence" value="ECO:0007669"/>
    <property type="project" value="InterPro"/>
</dbReference>
<protein>
    <submittedName>
        <fullName evidence="6">3-oxoacyl-[acyl-carrier-protein] synthase II</fullName>
    </submittedName>
</protein>
<proteinExistence type="inferred from homology"/>
<accession>A0A559TBC3</accession>
<evidence type="ECO:0000259" key="5">
    <source>
        <dbReference type="PROSITE" id="PS52004"/>
    </source>
</evidence>
<dbReference type="GO" id="GO:0005829">
    <property type="term" value="C:cytosol"/>
    <property type="evidence" value="ECO:0007669"/>
    <property type="project" value="TreeGrafter"/>
</dbReference>
<dbReference type="InterPro" id="IPR014031">
    <property type="entry name" value="Ketoacyl_synth_C"/>
</dbReference>
<dbReference type="InterPro" id="IPR018201">
    <property type="entry name" value="Ketoacyl_synth_AS"/>
</dbReference>
<dbReference type="PANTHER" id="PTHR11712:SF336">
    <property type="entry name" value="3-OXOACYL-[ACYL-CARRIER-PROTEIN] SYNTHASE, MITOCHONDRIAL"/>
    <property type="match status" value="1"/>
</dbReference>
<dbReference type="InterPro" id="IPR000794">
    <property type="entry name" value="Beta-ketoacyl_synthase"/>
</dbReference>
<dbReference type="InterPro" id="IPR020841">
    <property type="entry name" value="PKS_Beta-ketoAc_synthase_dom"/>
</dbReference>
<dbReference type="Pfam" id="PF02801">
    <property type="entry name" value="Ketoacyl-synt_C"/>
    <property type="match status" value="1"/>
</dbReference>
<comment type="similarity">
    <text evidence="2 4">Belongs to the thiolase-like superfamily. Beta-ketoacyl-ACP synthases family.</text>
</comment>
<sequence>MTASASHSHRVVITGYGAICSLGENTEEIWQSVLDKKMGYDVWDDPGKGISARIFGRIKTPLNLSKFSKKILKNTPRFANLALIAADEAMSMAFGEEQKLFEHYDSRDCGVIFGTGWAGFDCSTVNYFAYSDPEALSASAHSCFNSMPSIATSVISVNWQLKGYQNSPIAACATGNIAIGDAYEIIKSGKAKMMMAGGGESLMQPFTIWSVDVLGALSKEKTDLEKACCPFSADRSGFILSEGAAIVCLERLEDALERNATIYGEVVGYANHSDAYVNLTAPAPDLVGRITTIQKAMEYAGVGIEDIDYINAHGTSTPMNDYNETLVLKEVFGERAYDIPISSTKSYTGHLIAAAGGIETIFCLKGLEEKMIPATINLNSPDPKCDLNYVPNEHLFNQNLNHVLNINYGFGGANSCLVLKRLSA</sequence>
<evidence type="ECO:0000256" key="2">
    <source>
        <dbReference type="ARBA" id="ARBA00008467"/>
    </source>
</evidence>
<dbReference type="UniPathway" id="UPA00094"/>
<dbReference type="PROSITE" id="PS52004">
    <property type="entry name" value="KS3_2"/>
    <property type="match status" value="1"/>
</dbReference>
<evidence type="ECO:0000313" key="6">
    <source>
        <dbReference type="EMBL" id="TVZ71907.1"/>
    </source>
</evidence>
<keyword evidence="3 4" id="KW-0808">Transferase</keyword>
<dbReference type="InterPro" id="IPR016039">
    <property type="entry name" value="Thiolase-like"/>
</dbReference>
<dbReference type="OrthoDB" id="9808669at2"/>
<dbReference type="SUPFAM" id="SSF53901">
    <property type="entry name" value="Thiolase-like"/>
    <property type="match status" value="2"/>
</dbReference>
<evidence type="ECO:0000256" key="1">
    <source>
        <dbReference type="ARBA" id="ARBA00005194"/>
    </source>
</evidence>
<comment type="pathway">
    <text evidence="1">Lipid metabolism; fatty acid biosynthesis.</text>
</comment>
<dbReference type="PROSITE" id="PS00606">
    <property type="entry name" value="KS3_1"/>
    <property type="match status" value="1"/>
</dbReference>
<reference evidence="6" key="1">
    <citation type="submission" date="2019-06" db="EMBL/GenBank/DDBJ databases">
        <authorList>
            <person name="Deangelis K."/>
            <person name="Huntemann M."/>
            <person name="Clum A."/>
            <person name="Pillay M."/>
            <person name="Palaniappan K."/>
            <person name="Varghese N."/>
            <person name="Mikhailova N."/>
            <person name="Stamatis D."/>
            <person name="Reddy T."/>
            <person name="Daum C."/>
            <person name="Shapiro N."/>
            <person name="Ivanova N."/>
            <person name="Kyrpides N."/>
            <person name="Woyke T."/>
        </authorList>
    </citation>
    <scope>NUCLEOTIDE SEQUENCE [LARGE SCALE GENOMIC DNA]</scope>
    <source>
        <strain evidence="6">128R</strain>
    </source>
</reference>
<dbReference type="EMBL" id="VISQ01000001">
    <property type="protein sequence ID" value="TVZ71907.1"/>
    <property type="molecule type" value="Genomic_DNA"/>
</dbReference>
<evidence type="ECO:0000256" key="4">
    <source>
        <dbReference type="RuleBase" id="RU003694"/>
    </source>
</evidence>
<dbReference type="InterPro" id="IPR014030">
    <property type="entry name" value="Ketoacyl_synth_N"/>
</dbReference>
<dbReference type="GO" id="GO:0006633">
    <property type="term" value="P:fatty acid biosynthetic process"/>
    <property type="evidence" value="ECO:0007669"/>
    <property type="project" value="UniProtKB-UniPathway"/>
</dbReference>
<organism evidence="6">
    <name type="scientific">Serratia fonticola</name>
    <dbReference type="NCBI Taxonomy" id="47917"/>
    <lineage>
        <taxon>Bacteria</taxon>
        <taxon>Pseudomonadati</taxon>
        <taxon>Pseudomonadota</taxon>
        <taxon>Gammaproteobacteria</taxon>
        <taxon>Enterobacterales</taxon>
        <taxon>Yersiniaceae</taxon>
        <taxon>Serratia</taxon>
    </lineage>
</organism>
<dbReference type="Gene3D" id="3.40.47.10">
    <property type="match status" value="1"/>
</dbReference>
<dbReference type="PANTHER" id="PTHR11712">
    <property type="entry name" value="POLYKETIDE SYNTHASE-RELATED"/>
    <property type="match status" value="1"/>
</dbReference>
<dbReference type="CDD" id="cd00834">
    <property type="entry name" value="KAS_I_II"/>
    <property type="match status" value="1"/>
</dbReference>
<dbReference type="SMART" id="SM00825">
    <property type="entry name" value="PKS_KS"/>
    <property type="match status" value="1"/>
</dbReference>